<reference evidence="3" key="1">
    <citation type="submission" date="2019-12" db="EMBL/GenBank/DDBJ databases">
        <authorList>
            <person name="Cremers G."/>
        </authorList>
    </citation>
    <scope>NUCLEOTIDE SEQUENCE</scope>
    <source>
        <strain evidence="3">Mbul2</strain>
    </source>
</reference>
<accession>A0A679KBA1</accession>
<dbReference type="EMBL" id="LR743511">
    <property type="protein sequence ID" value="CAA2144339.1"/>
    <property type="molecule type" value="Genomic_DNA"/>
</dbReference>
<protein>
    <submittedName>
        <fullName evidence="3">Type II secretion system protein E</fullName>
    </submittedName>
</protein>
<name>A0A679KBA1_9HYPH</name>
<feature type="domain" description="Bacterial type II secretion system protein E" evidence="2">
    <location>
        <begin position="7"/>
        <end position="89"/>
    </location>
</feature>
<dbReference type="Gene3D" id="3.40.50.300">
    <property type="entry name" value="P-loop containing nucleotide triphosphate hydrolases"/>
    <property type="match status" value="1"/>
</dbReference>
<dbReference type="RefSeq" id="WP_339162605.1">
    <property type="nucleotide sequence ID" value="NZ_LR743511.1"/>
</dbReference>
<evidence type="ECO:0000313" key="3">
    <source>
        <dbReference type="EMBL" id="CAA2144339.1"/>
    </source>
</evidence>
<dbReference type="InterPro" id="IPR027417">
    <property type="entry name" value="P-loop_NTPase"/>
</dbReference>
<proteinExistence type="inferred from homology"/>
<evidence type="ECO:0000256" key="1">
    <source>
        <dbReference type="ARBA" id="ARBA00006611"/>
    </source>
</evidence>
<comment type="similarity">
    <text evidence="1">Belongs to the GSP E family.</text>
</comment>
<dbReference type="InterPro" id="IPR001482">
    <property type="entry name" value="T2SS/T4SS_dom"/>
</dbReference>
<dbReference type="Pfam" id="PF00437">
    <property type="entry name" value="T2SSE"/>
    <property type="match status" value="1"/>
</dbReference>
<organism evidence="3">
    <name type="scientific">Methylobacterium bullatum</name>
    <dbReference type="NCBI Taxonomy" id="570505"/>
    <lineage>
        <taxon>Bacteria</taxon>
        <taxon>Pseudomonadati</taxon>
        <taxon>Pseudomonadota</taxon>
        <taxon>Alphaproteobacteria</taxon>
        <taxon>Hyphomicrobiales</taxon>
        <taxon>Methylobacteriaceae</taxon>
        <taxon>Methylobacterium</taxon>
    </lineage>
</organism>
<evidence type="ECO:0000259" key="2">
    <source>
        <dbReference type="Pfam" id="PF00437"/>
    </source>
</evidence>
<gene>
    <name evidence="3" type="primary">epsE</name>
    <name evidence="3" type="ORF">MBLL_03462</name>
</gene>
<sequence length="100" mass="10868">MPVLSRTNPATDAVVRLADMGVEPYLIAASLRGVLVRCLCERCRRPAPERAAEVRDLCRARGLTAPEGTDYHRAAGCPTCGGSGFHGRARRPPRRVLVRS</sequence>
<dbReference type="AlphaFoldDB" id="A0A679KBA1"/>